<accession>A0A6M3XDZ0</accession>
<reference evidence="1" key="1">
    <citation type="submission" date="2020-03" db="EMBL/GenBank/DDBJ databases">
        <title>The deep terrestrial virosphere.</title>
        <authorList>
            <person name="Holmfeldt K."/>
            <person name="Nilsson E."/>
            <person name="Simone D."/>
            <person name="Lopez-Fernandez M."/>
            <person name="Wu X."/>
            <person name="de Brujin I."/>
            <person name="Lundin D."/>
            <person name="Andersson A."/>
            <person name="Bertilsson S."/>
            <person name="Dopson M."/>
        </authorList>
    </citation>
    <scope>NUCLEOTIDE SEQUENCE</scope>
    <source>
        <strain evidence="1">TM448B00616</strain>
    </source>
</reference>
<dbReference type="AlphaFoldDB" id="A0A6M3XDZ0"/>
<evidence type="ECO:0000313" key="1">
    <source>
        <dbReference type="EMBL" id="QJH96074.1"/>
    </source>
</evidence>
<gene>
    <name evidence="1" type="ORF">TM448B00616_0036</name>
</gene>
<proteinExistence type="predicted"/>
<dbReference type="EMBL" id="MT144638">
    <property type="protein sequence ID" value="QJH96074.1"/>
    <property type="molecule type" value="Genomic_DNA"/>
</dbReference>
<sequence>MIDPLEVMVVYLAAQMGSQVAGRVAAKHRFGTAWTVGQAAIVVHPDGGSPDLYAPIQQVRFELDFYGADTPEILALWGTVVALSRAVNRNQVTVSGGAALLQSFTQASGPSLLYDEEIKADFGMAFFEAIIAEEPVISNQ</sequence>
<name>A0A6M3XDZ0_9ZZZZ</name>
<organism evidence="1">
    <name type="scientific">viral metagenome</name>
    <dbReference type="NCBI Taxonomy" id="1070528"/>
    <lineage>
        <taxon>unclassified sequences</taxon>
        <taxon>metagenomes</taxon>
        <taxon>organismal metagenomes</taxon>
    </lineage>
</organism>
<evidence type="ECO:0008006" key="2">
    <source>
        <dbReference type="Google" id="ProtNLM"/>
    </source>
</evidence>
<protein>
    <recommendedName>
        <fullName evidence="2">Tail protein</fullName>
    </recommendedName>
</protein>